<sequence>MSGARDVGFTASESTRDGFPSVEGQLVESFDCPVDVGDERQWLAWLASESARPGHGREQLATALITYCRGEGVQVPGRDQARCAAERALQDFELGLCERVEDRLGDAAGPLEVLLAESAGIGWLLEELRPEVRPIDLRSLVRELDDIMSLQALGLPTDLAAGSADQVWLRALLAEIEKLTALRRLGLPADVFEGLPPQLVAAWSARAAGARPFELRALSRPFRVTLASALCEVRRAEITDLLGHALVGLLHQIRARAEHRLGHAADDVSLPGAARDVLLLKLVQAAVEHPDDTVRAALFPVAGEQLLEQLMRDIEARAAASTKRKRTVLRGTYSACYQQVFRLLLESLEFGSRDADSWPVMAALGELVGDYTACWSRGRFYEPDDDAPLEDVVPPEWLAAVVDREGRVERIAYEFCVLVSLRDRLCTRQIYLAGGRKWGERPDPVLWPKQDGAAG</sequence>
<keyword evidence="3" id="KW-1185">Reference proteome</keyword>
<proteinExistence type="predicted"/>
<feature type="region of interest" description="Disordered" evidence="1">
    <location>
        <begin position="1"/>
        <end position="20"/>
    </location>
</feature>
<dbReference type="RefSeq" id="WP_270953160.1">
    <property type="nucleotide sequence ID" value="NZ_JAQGLA010000084.1"/>
</dbReference>
<reference evidence="2 3" key="1">
    <citation type="submission" date="2022-11" db="EMBL/GenBank/DDBJ databases">
        <title>Draft genome sequence of Saccharopolyspora sp. WRP15-2 isolated from rhizosphere soils of wild rice in Thailand.</title>
        <authorList>
            <person name="Duangmal K."/>
            <person name="Kammanee S."/>
            <person name="Muangham S."/>
        </authorList>
    </citation>
    <scope>NUCLEOTIDE SEQUENCE [LARGE SCALE GENOMIC DNA]</scope>
    <source>
        <strain evidence="2 3">WRP15-2</strain>
    </source>
</reference>
<evidence type="ECO:0000313" key="3">
    <source>
        <dbReference type="Proteomes" id="UP001210380"/>
    </source>
</evidence>
<comment type="caution">
    <text evidence="2">The sequence shown here is derived from an EMBL/GenBank/DDBJ whole genome shotgun (WGS) entry which is preliminary data.</text>
</comment>
<accession>A0ABT4V7U8</accession>
<evidence type="ECO:0000256" key="1">
    <source>
        <dbReference type="SAM" id="MobiDB-lite"/>
    </source>
</evidence>
<evidence type="ECO:0000313" key="2">
    <source>
        <dbReference type="EMBL" id="MDA3630029.1"/>
    </source>
</evidence>
<protein>
    <submittedName>
        <fullName evidence="2">Uncharacterized protein</fullName>
    </submittedName>
</protein>
<gene>
    <name evidence="2" type="ORF">OU415_31700</name>
</gene>
<organism evidence="2 3">
    <name type="scientific">Saccharopolyspora oryzae</name>
    <dbReference type="NCBI Taxonomy" id="2997343"/>
    <lineage>
        <taxon>Bacteria</taxon>
        <taxon>Bacillati</taxon>
        <taxon>Actinomycetota</taxon>
        <taxon>Actinomycetes</taxon>
        <taxon>Pseudonocardiales</taxon>
        <taxon>Pseudonocardiaceae</taxon>
        <taxon>Saccharopolyspora</taxon>
    </lineage>
</organism>
<dbReference type="EMBL" id="JAQGLA010000084">
    <property type="protein sequence ID" value="MDA3630029.1"/>
    <property type="molecule type" value="Genomic_DNA"/>
</dbReference>
<dbReference type="Proteomes" id="UP001210380">
    <property type="component" value="Unassembled WGS sequence"/>
</dbReference>
<name>A0ABT4V7U8_9PSEU</name>